<proteinExistence type="predicted"/>
<reference evidence="1 2" key="1">
    <citation type="journal article" date="2019" name="Nat. Ecol. Evol.">
        <title>Megaphylogeny resolves global patterns of mushroom evolution.</title>
        <authorList>
            <person name="Varga T."/>
            <person name="Krizsan K."/>
            <person name="Foldi C."/>
            <person name="Dima B."/>
            <person name="Sanchez-Garcia M."/>
            <person name="Sanchez-Ramirez S."/>
            <person name="Szollosi G.J."/>
            <person name="Szarkandi J.G."/>
            <person name="Papp V."/>
            <person name="Albert L."/>
            <person name="Andreopoulos W."/>
            <person name="Angelini C."/>
            <person name="Antonin V."/>
            <person name="Barry K.W."/>
            <person name="Bougher N.L."/>
            <person name="Buchanan P."/>
            <person name="Buyck B."/>
            <person name="Bense V."/>
            <person name="Catcheside P."/>
            <person name="Chovatia M."/>
            <person name="Cooper J."/>
            <person name="Damon W."/>
            <person name="Desjardin D."/>
            <person name="Finy P."/>
            <person name="Geml J."/>
            <person name="Haridas S."/>
            <person name="Hughes K."/>
            <person name="Justo A."/>
            <person name="Karasinski D."/>
            <person name="Kautmanova I."/>
            <person name="Kiss B."/>
            <person name="Kocsube S."/>
            <person name="Kotiranta H."/>
            <person name="LaButti K.M."/>
            <person name="Lechner B.E."/>
            <person name="Liimatainen K."/>
            <person name="Lipzen A."/>
            <person name="Lukacs Z."/>
            <person name="Mihaltcheva S."/>
            <person name="Morgado L.N."/>
            <person name="Niskanen T."/>
            <person name="Noordeloos M.E."/>
            <person name="Ohm R.A."/>
            <person name="Ortiz-Santana B."/>
            <person name="Ovrebo C."/>
            <person name="Racz N."/>
            <person name="Riley R."/>
            <person name="Savchenko A."/>
            <person name="Shiryaev A."/>
            <person name="Soop K."/>
            <person name="Spirin V."/>
            <person name="Szebenyi C."/>
            <person name="Tomsovsky M."/>
            <person name="Tulloss R.E."/>
            <person name="Uehling J."/>
            <person name="Grigoriev I.V."/>
            <person name="Vagvolgyi C."/>
            <person name="Papp T."/>
            <person name="Martin F.M."/>
            <person name="Miettinen O."/>
            <person name="Hibbett D.S."/>
            <person name="Nagy L.G."/>
        </authorList>
    </citation>
    <scope>NUCLEOTIDE SEQUENCE [LARGE SCALE GENOMIC DNA]</scope>
    <source>
        <strain evidence="1 2">NL-1719</strain>
    </source>
</reference>
<keyword evidence="2" id="KW-1185">Reference proteome</keyword>
<organism evidence="1 2">
    <name type="scientific">Pluteus cervinus</name>
    <dbReference type="NCBI Taxonomy" id="181527"/>
    <lineage>
        <taxon>Eukaryota</taxon>
        <taxon>Fungi</taxon>
        <taxon>Dikarya</taxon>
        <taxon>Basidiomycota</taxon>
        <taxon>Agaricomycotina</taxon>
        <taxon>Agaricomycetes</taxon>
        <taxon>Agaricomycetidae</taxon>
        <taxon>Agaricales</taxon>
        <taxon>Pluteineae</taxon>
        <taxon>Pluteaceae</taxon>
        <taxon>Pluteus</taxon>
    </lineage>
</organism>
<dbReference type="EMBL" id="ML208482">
    <property type="protein sequence ID" value="TFK64272.1"/>
    <property type="molecule type" value="Genomic_DNA"/>
</dbReference>
<accession>A0ACD3AFA0</accession>
<sequence length="615" mass="66016">MSPPQYRPLPNDGVSMLYPRMTRPILVLVFQSALLCFLWGFHWVTRRNAIMLPAAVVDAYYVYGTETFTFVVTLISSGITILTAYLYSLAIRHMLVIYLATTPTSFFAVSSTIKVAGKSPLMNFEKPMWTFASILCAVALGAQTAGWATLLTPQPITLKSRIDGRELDLSNAAFIDMSTQDAANYVFNHYINVVPLLQASGAVLINTAMMGRPATINYNNMSFFGRTGGVLPATLYNTSSAINTALFLPAVGYVIDPPTRIPTGLSRNYTVTQQGLSANISCVQQNLTPTTSPSWTQDIETPTSNMDIPAKIMFSMSTVCPSGNTSFSSPGFPANATAVPTTVYYAVCGSNTGDSTVIIQGVGVYGWMATSVCKVAPYITTVDVTYVPVSSYVDQDLVMWPGMVQVGPWRNASYVPSAGIAPLMAMQDTFYSAQGINTHAIGNALSAFHNFTDPTGGPNITDVLAMYLTGLFEASGTILRASYSQTNDTLEGDPHPNMLLSLNGTFVAETLGWKSSSTTPISMIPPTIVLLLSILLATITLIRFRGKIARGLDNFDPGNSGHIIAAAAAGGLDHEHFPDFSAGTKDQSAIEQKIIVRLGQTPKGLGFVATPSARY</sequence>
<evidence type="ECO:0000313" key="1">
    <source>
        <dbReference type="EMBL" id="TFK64272.1"/>
    </source>
</evidence>
<protein>
    <submittedName>
        <fullName evidence="1">Uncharacterized protein</fullName>
    </submittedName>
</protein>
<name>A0ACD3AFA0_9AGAR</name>
<gene>
    <name evidence="1" type="ORF">BDN72DRAFT_278172</name>
</gene>
<dbReference type="Proteomes" id="UP000308600">
    <property type="component" value="Unassembled WGS sequence"/>
</dbReference>
<evidence type="ECO:0000313" key="2">
    <source>
        <dbReference type="Proteomes" id="UP000308600"/>
    </source>
</evidence>